<proteinExistence type="predicted"/>
<accession>A0AAU1UIL3</accession>
<sequence>MAKPVRASLGEMWITCQVCRSELFRERGIKLNSTGMEFMKLAWADETATGLICWKCGYVHLFVNREIRLHRAED</sequence>
<reference evidence="1" key="1">
    <citation type="submission" date="2022-10" db="EMBL/GenBank/DDBJ databases">
        <title>The complete genomes of actinobacterial strains from the NBC collection.</title>
        <authorList>
            <person name="Joergensen T.S."/>
            <person name="Alvarez Arevalo M."/>
            <person name="Sterndorff E.B."/>
            <person name="Faurdal D."/>
            <person name="Vuksanovic O."/>
            <person name="Mourched A.-S."/>
            <person name="Charusanti P."/>
            <person name="Shaw S."/>
            <person name="Blin K."/>
            <person name="Weber T."/>
        </authorList>
    </citation>
    <scope>NUCLEOTIDE SEQUENCE</scope>
    <source>
        <strain evidence="1">NBC_00119</strain>
    </source>
</reference>
<gene>
    <name evidence="1" type="ORF">OHU69_44100</name>
</gene>
<organism evidence="1">
    <name type="scientific">Streptomyces sp. NBC_00119</name>
    <dbReference type="NCBI Taxonomy" id="2975659"/>
    <lineage>
        <taxon>Bacteria</taxon>
        <taxon>Bacillati</taxon>
        <taxon>Actinomycetota</taxon>
        <taxon>Actinomycetes</taxon>
        <taxon>Kitasatosporales</taxon>
        <taxon>Streptomycetaceae</taxon>
        <taxon>Streptomyces</taxon>
    </lineage>
</organism>
<evidence type="ECO:0008006" key="2">
    <source>
        <dbReference type="Google" id="ProtNLM"/>
    </source>
</evidence>
<dbReference type="EMBL" id="CP108195">
    <property type="protein sequence ID" value="WTS17412.1"/>
    <property type="molecule type" value="Genomic_DNA"/>
</dbReference>
<evidence type="ECO:0000313" key="1">
    <source>
        <dbReference type="EMBL" id="WTS17412.1"/>
    </source>
</evidence>
<dbReference type="AlphaFoldDB" id="A0AAU1UIL3"/>
<protein>
    <recommendedName>
        <fullName evidence="2">DNA-binding protein</fullName>
    </recommendedName>
</protein>
<name>A0AAU1UIL3_9ACTN</name>